<protein>
    <submittedName>
        <fullName evidence="2">Uncharacterized protein</fullName>
    </submittedName>
</protein>
<keyword evidence="1" id="KW-0812">Transmembrane</keyword>
<keyword evidence="1" id="KW-0472">Membrane</keyword>
<accession>A0A147HZ85</accession>
<dbReference type="Proteomes" id="UP000074310">
    <property type="component" value="Unassembled WGS sequence"/>
</dbReference>
<dbReference type="EMBL" id="LDTB01000054">
    <property type="protein sequence ID" value="KTT70314.1"/>
    <property type="molecule type" value="Genomic_DNA"/>
</dbReference>
<dbReference type="AlphaFoldDB" id="A0A147HZ85"/>
<proteinExistence type="predicted"/>
<organism evidence="2 3">
    <name type="scientific">Sphingomonas endophytica</name>
    <dbReference type="NCBI Taxonomy" id="869719"/>
    <lineage>
        <taxon>Bacteria</taxon>
        <taxon>Pseudomonadati</taxon>
        <taxon>Pseudomonadota</taxon>
        <taxon>Alphaproteobacteria</taxon>
        <taxon>Sphingomonadales</taxon>
        <taxon>Sphingomonadaceae</taxon>
        <taxon>Sphingomonas</taxon>
    </lineage>
</organism>
<dbReference type="OrthoDB" id="7410112at2"/>
<reference evidence="2 3" key="1">
    <citation type="journal article" date="2016" name="Front. Microbiol.">
        <title>Genomic Resource of Rice Seed Associated Bacteria.</title>
        <authorList>
            <person name="Midha S."/>
            <person name="Bansal K."/>
            <person name="Sharma S."/>
            <person name="Kumar N."/>
            <person name="Patil P.P."/>
            <person name="Chaudhry V."/>
            <person name="Patil P.B."/>
        </authorList>
    </citation>
    <scope>NUCLEOTIDE SEQUENCE [LARGE SCALE GENOMIC DNA]</scope>
    <source>
        <strain evidence="2 3">NS334</strain>
    </source>
</reference>
<dbReference type="PATRIC" id="fig|869719.3.peg.2520"/>
<gene>
    <name evidence="2" type="ORF">NS334_12680</name>
</gene>
<feature type="transmembrane region" description="Helical" evidence="1">
    <location>
        <begin position="40"/>
        <end position="61"/>
    </location>
</feature>
<name>A0A147HZ85_9SPHN</name>
<keyword evidence="3" id="KW-1185">Reference proteome</keyword>
<evidence type="ECO:0000313" key="2">
    <source>
        <dbReference type="EMBL" id="KTT70314.1"/>
    </source>
</evidence>
<evidence type="ECO:0000256" key="1">
    <source>
        <dbReference type="SAM" id="Phobius"/>
    </source>
</evidence>
<feature type="transmembrane region" description="Helical" evidence="1">
    <location>
        <begin position="9"/>
        <end position="34"/>
    </location>
</feature>
<dbReference type="RefSeq" id="WP_058756321.1">
    <property type="nucleotide sequence ID" value="NZ_LDTB01000054.1"/>
</dbReference>
<keyword evidence="1" id="KW-1133">Transmembrane helix</keyword>
<comment type="caution">
    <text evidence="2">The sequence shown here is derived from an EMBL/GenBank/DDBJ whole genome shotgun (WGS) entry which is preliminary data.</text>
</comment>
<sequence length="68" mass="7244">MSDPAFPRWIAIVAVRLAATAGALFGVVLLARAGTLAPRLLGIAIVLSALWMIATVPRALAHRWRSPK</sequence>
<evidence type="ECO:0000313" key="3">
    <source>
        <dbReference type="Proteomes" id="UP000074310"/>
    </source>
</evidence>